<evidence type="ECO:0000313" key="2">
    <source>
        <dbReference type="EMBL" id="QHI97374.1"/>
    </source>
</evidence>
<dbReference type="InterPro" id="IPR007024">
    <property type="entry name" value="BLUF_domain"/>
</dbReference>
<name>A0A857J0I7_9BURK</name>
<dbReference type="AlphaFoldDB" id="A0A857J0I7"/>
<organism evidence="2 3">
    <name type="scientific">Xylophilus rhododendri</name>
    <dbReference type="NCBI Taxonomy" id="2697032"/>
    <lineage>
        <taxon>Bacteria</taxon>
        <taxon>Pseudomonadati</taxon>
        <taxon>Pseudomonadota</taxon>
        <taxon>Betaproteobacteria</taxon>
        <taxon>Burkholderiales</taxon>
        <taxon>Xylophilus</taxon>
    </lineage>
</organism>
<dbReference type="RefSeq" id="WP_160550892.1">
    <property type="nucleotide sequence ID" value="NZ_CP047650.1"/>
</dbReference>
<dbReference type="GO" id="GO:0071949">
    <property type="term" value="F:FAD binding"/>
    <property type="evidence" value="ECO:0007669"/>
    <property type="project" value="InterPro"/>
</dbReference>
<dbReference type="EMBL" id="CP047650">
    <property type="protein sequence ID" value="QHI97374.1"/>
    <property type="molecule type" value="Genomic_DNA"/>
</dbReference>
<proteinExistence type="predicted"/>
<dbReference type="SUPFAM" id="SSF54975">
    <property type="entry name" value="Acylphosphatase/BLUF domain-like"/>
    <property type="match status" value="1"/>
</dbReference>
<dbReference type="PROSITE" id="PS50925">
    <property type="entry name" value="BLUF"/>
    <property type="match status" value="1"/>
</dbReference>
<evidence type="ECO:0000313" key="3">
    <source>
        <dbReference type="Proteomes" id="UP000464787"/>
    </source>
</evidence>
<dbReference type="GO" id="GO:0009882">
    <property type="term" value="F:blue light photoreceptor activity"/>
    <property type="evidence" value="ECO:0007669"/>
    <property type="project" value="InterPro"/>
</dbReference>
<dbReference type="SMART" id="SM01034">
    <property type="entry name" value="BLUF"/>
    <property type="match status" value="1"/>
</dbReference>
<reference evidence="2 3" key="1">
    <citation type="submission" date="2020-01" db="EMBL/GenBank/DDBJ databases">
        <title>Genome sequencing of strain KACC 21265.</title>
        <authorList>
            <person name="Heo J."/>
            <person name="Kim S.-J."/>
            <person name="Kim J.-S."/>
            <person name="Hong S.-B."/>
            <person name="Kwon S.-W."/>
        </authorList>
    </citation>
    <scope>NUCLEOTIDE SEQUENCE [LARGE SCALE GENOMIC DNA]</scope>
    <source>
        <strain evidence="2 3">KACC 21265</strain>
    </source>
</reference>
<feature type="domain" description="BLUF" evidence="1">
    <location>
        <begin position="1"/>
        <end position="90"/>
    </location>
</feature>
<dbReference type="Pfam" id="PF04940">
    <property type="entry name" value="BLUF"/>
    <property type="match status" value="1"/>
</dbReference>
<dbReference type="Gene3D" id="3.30.70.100">
    <property type="match status" value="1"/>
</dbReference>
<accession>A0A857J0I7</accession>
<dbReference type="KEGG" id="xyk:GT347_04875"/>
<sequence length="132" mass="14422">MKQVFYVSQALGRHAAIPSILSSARRRNLALNVTGSLLFTGGYFAQVLEGEEPALAEVMALIAADARHRDIRILLDRALDMRLFSAWSMAYTELPGMEDLLQQLGGAQAVAPERADKLIRLMFDRCSGGAVS</sequence>
<evidence type="ECO:0000259" key="1">
    <source>
        <dbReference type="PROSITE" id="PS50925"/>
    </source>
</evidence>
<keyword evidence="3" id="KW-1185">Reference proteome</keyword>
<gene>
    <name evidence="2" type="ORF">GT347_04875</name>
</gene>
<protein>
    <submittedName>
        <fullName evidence="2">Blue light sensor protein</fullName>
    </submittedName>
</protein>
<dbReference type="Proteomes" id="UP000464787">
    <property type="component" value="Chromosome"/>
</dbReference>
<dbReference type="InterPro" id="IPR036046">
    <property type="entry name" value="Acylphosphatase-like_dom_sf"/>
</dbReference>